<dbReference type="EMBL" id="LJJC01000015">
    <property type="protein sequence ID" value="KQL50314.1"/>
    <property type="molecule type" value="Genomic_DNA"/>
</dbReference>
<feature type="domain" description="Potassium channel" evidence="2">
    <location>
        <begin position="78"/>
        <end position="125"/>
    </location>
</feature>
<evidence type="ECO:0000313" key="4">
    <source>
        <dbReference type="Proteomes" id="UP000051888"/>
    </source>
</evidence>
<dbReference type="SUPFAM" id="SSF81324">
    <property type="entry name" value="Voltage-gated potassium channels"/>
    <property type="match status" value="1"/>
</dbReference>
<dbReference type="Proteomes" id="UP000051888">
    <property type="component" value="Unassembled WGS sequence"/>
</dbReference>
<dbReference type="AlphaFoldDB" id="A0A0Q3WQT3"/>
<accession>A0A0Q3WQT3</accession>
<dbReference type="InterPro" id="IPR013099">
    <property type="entry name" value="K_chnl_dom"/>
</dbReference>
<keyword evidence="1" id="KW-1133">Transmembrane helix</keyword>
<keyword evidence="4" id="KW-1185">Reference proteome</keyword>
<dbReference type="STRING" id="157838.AN964_21805"/>
<keyword evidence="1" id="KW-0472">Membrane</keyword>
<dbReference type="Pfam" id="PF07885">
    <property type="entry name" value="Ion_trans_2"/>
    <property type="match status" value="1"/>
</dbReference>
<proteinExistence type="predicted"/>
<feature type="transmembrane region" description="Helical" evidence="1">
    <location>
        <begin position="35"/>
        <end position="57"/>
    </location>
</feature>
<feature type="transmembrane region" description="Helical" evidence="1">
    <location>
        <begin position="78"/>
        <end position="96"/>
    </location>
</feature>
<gene>
    <name evidence="3" type="ORF">AN964_21805</name>
</gene>
<evidence type="ECO:0000313" key="3">
    <source>
        <dbReference type="EMBL" id="KQL50314.1"/>
    </source>
</evidence>
<protein>
    <submittedName>
        <fullName evidence="3">Transporter</fullName>
    </submittedName>
</protein>
<comment type="caution">
    <text evidence="3">The sequence shown here is derived from an EMBL/GenBank/DDBJ whole genome shotgun (WGS) entry which is preliminary data.</text>
</comment>
<sequence>MYNLLIILVILCICMSLRTLFFSHKLKNKQISFDNFLFLAFAYCVLMIGFGLIYLLLEIKGYHIIIDHGADLTGSYFHKLYTSLYLSAVTLFSVGFGDVVPLGIGRAIVIIEALIGYTIPAAFVVKSVLDHDQVSFRKK</sequence>
<keyword evidence="1" id="KW-0812">Transmembrane</keyword>
<organism evidence="3 4">
    <name type="scientific">Heyndrickxia shackletonii</name>
    <dbReference type="NCBI Taxonomy" id="157838"/>
    <lineage>
        <taxon>Bacteria</taxon>
        <taxon>Bacillati</taxon>
        <taxon>Bacillota</taxon>
        <taxon>Bacilli</taxon>
        <taxon>Bacillales</taxon>
        <taxon>Bacillaceae</taxon>
        <taxon>Heyndrickxia</taxon>
    </lineage>
</organism>
<name>A0A0Q3WQT3_9BACI</name>
<reference evidence="3 4" key="1">
    <citation type="submission" date="2015-09" db="EMBL/GenBank/DDBJ databases">
        <title>Genome sequencing project for genomic taxonomy and phylogenomics of Bacillus-like bacteria.</title>
        <authorList>
            <person name="Liu B."/>
            <person name="Wang J."/>
            <person name="Zhu Y."/>
            <person name="Liu G."/>
            <person name="Chen Q."/>
            <person name="Chen Z."/>
            <person name="Lan J."/>
            <person name="Che J."/>
            <person name="Ge C."/>
            <person name="Shi H."/>
            <person name="Pan Z."/>
            <person name="Liu X."/>
        </authorList>
    </citation>
    <scope>NUCLEOTIDE SEQUENCE [LARGE SCALE GENOMIC DNA]</scope>
    <source>
        <strain evidence="3 4">LMG 18435</strain>
    </source>
</reference>
<dbReference type="PATRIC" id="fig|157838.3.peg.4775"/>
<feature type="transmembrane region" description="Helical" evidence="1">
    <location>
        <begin position="108"/>
        <end position="129"/>
    </location>
</feature>
<evidence type="ECO:0000256" key="1">
    <source>
        <dbReference type="SAM" id="Phobius"/>
    </source>
</evidence>
<dbReference type="OrthoDB" id="9813518at2"/>
<dbReference type="RefSeq" id="WP_055741913.1">
    <property type="nucleotide sequence ID" value="NZ_JAAIWL010000019.1"/>
</dbReference>
<evidence type="ECO:0000259" key="2">
    <source>
        <dbReference type="Pfam" id="PF07885"/>
    </source>
</evidence>
<dbReference type="Gene3D" id="1.10.287.70">
    <property type="match status" value="1"/>
</dbReference>